<dbReference type="SUPFAM" id="SSF109604">
    <property type="entry name" value="HD-domain/PDEase-like"/>
    <property type="match status" value="1"/>
</dbReference>
<dbReference type="Proteomes" id="UP000018466">
    <property type="component" value="Unassembled WGS sequence"/>
</dbReference>
<dbReference type="InterPro" id="IPR052194">
    <property type="entry name" value="MESH1"/>
</dbReference>
<dbReference type="PANTHER" id="PTHR46246">
    <property type="entry name" value="GUANOSINE-3',5'-BIS(DIPHOSPHATE) 3'-PYROPHOSPHOHYDROLASE MESH1"/>
    <property type="match status" value="1"/>
</dbReference>
<dbReference type="RefSeq" id="WP_009532853.1">
    <property type="nucleotide sequence ID" value="NZ_CALJAI010000027.1"/>
</dbReference>
<dbReference type="GeneID" id="86940776"/>
<gene>
    <name evidence="1" type="ORF">HMPREF9623_01020</name>
</gene>
<evidence type="ECO:0008006" key="3">
    <source>
        <dbReference type="Google" id="ProtNLM"/>
    </source>
</evidence>
<organism evidence="1 2">
    <name type="scientific">Stomatobaculum longum</name>
    <dbReference type="NCBI Taxonomy" id="796942"/>
    <lineage>
        <taxon>Bacteria</taxon>
        <taxon>Bacillati</taxon>
        <taxon>Bacillota</taxon>
        <taxon>Clostridia</taxon>
        <taxon>Lachnospirales</taxon>
        <taxon>Lachnospiraceae</taxon>
        <taxon>Stomatobaculum</taxon>
    </lineage>
</organism>
<accession>A0AA36Y5U3</accession>
<keyword evidence="2" id="KW-1185">Reference proteome</keyword>
<dbReference type="GO" id="GO:0008893">
    <property type="term" value="F:guanosine-3',5'-bis(diphosphate) 3'-diphosphatase activity"/>
    <property type="evidence" value="ECO:0007669"/>
    <property type="project" value="TreeGrafter"/>
</dbReference>
<evidence type="ECO:0000313" key="1">
    <source>
        <dbReference type="EMBL" id="EHO17421.1"/>
    </source>
</evidence>
<name>A0AA36Y5U3_9FIRM</name>
<sequence>MNTTMSYEHFIQVAELRTQVMEAAARFDFQETPKALLFAERCHAGQRRKGPAKLPYIIHPLTMACHALSLGLAEDELIATALLHDTCEDCHLLPEELPVNAAVQEAVRRLTFFPEPGVPHARARDSYFARIPGNRTAVLTKLLDRCNNLSYMAYGFSREKLLDYIDETERAVIPLLDYAKQHFHRDRDALFLLNYQMYSVMNSIRALLERDL</sequence>
<dbReference type="EMBL" id="AGEL01000006">
    <property type="protein sequence ID" value="EHO17421.1"/>
    <property type="molecule type" value="Genomic_DNA"/>
</dbReference>
<evidence type="ECO:0000313" key="2">
    <source>
        <dbReference type="Proteomes" id="UP000018466"/>
    </source>
</evidence>
<reference evidence="1 2" key="1">
    <citation type="submission" date="2011-10" db="EMBL/GenBank/DDBJ databases">
        <title>The Genome Sequence of Lachnospiraceae bacterium ACC2.</title>
        <authorList>
            <consortium name="The Broad Institute Genome Sequencing Platform"/>
            <person name="Earl A."/>
            <person name="Ward D."/>
            <person name="Feldgarden M."/>
            <person name="Gevers D."/>
            <person name="Sizova M."/>
            <person name="Hazen A."/>
            <person name="Epstein S."/>
            <person name="Young S.K."/>
            <person name="Zeng Q."/>
            <person name="Gargeya S."/>
            <person name="Fitzgerald M."/>
            <person name="Haas B."/>
            <person name="Abouelleil A."/>
            <person name="Alvarado L."/>
            <person name="Arachchi H.M."/>
            <person name="Berlin A."/>
            <person name="Brown A."/>
            <person name="Chapman S.B."/>
            <person name="Chen Z."/>
            <person name="Dunbar C."/>
            <person name="Freedman E."/>
            <person name="Gearin G."/>
            <person name="Goldberg J."/>
            <person name="Griggs A."/>
            <person name="Gujja S."/>
            <person name="Heiman D."/>
            <person name="Howarth C."/>
            <person name="Larson L."/>
            <person name="Lui A."/>
            <person name="MacDonald P.J.P."/>
            <person name="Montmayeur A."/>
            <person name="Murphy C."/>
            <person name="Neiman D."/>
            <person name="Pearson M."/>
            <person name="Priest M."/>
            <person name="Roberts A."/>
            <person name="Saif S."/>
            <person name="Shea T."/>
            <person name="Shenoy N."/>
            <person name="Sisk P."/>
            <person name="Stolte C."/>
            <person name="Sykes S."/>
            <person name="Wortman J."/>
            <person name="Nusbaum C."/>
            <person name="Birren B."/>
        </authorList>
    </citation>
    <scope>NUCLEOTIDE SEQUENCE [LARGE SCALE GENOMIC DNA]</scope>
    <source>
        <strain evidence="1 2">ACC2</strain>
    </source>
</reference>
<protein>
    <recommendedName>
        <fullName evidence="3">HD/PDEase domain-containing protein</fullName>
    </recommendedName>
</protein>
<proteinExistence type="predicted"/>
<dbReference type="PANTHER" id="PTHR46246:SF1">
    <property type="entry name" value="GUANOSINE-3',5'-BIS(DIPHOSPHATE) 3'-PYROPHOSPHOHYDROLASE MESH1"/>
    <property type="match status" value="1"/>
</dbReference>
<dbReference type="AlphaFoldDB" id="A0AA36Y5U3"/>
<dbReference type="Gene3D" id="1.10.3210.10">
    <property type="entry name" value="Hypothetical protein af1432"/>
    <property type="match status" value="1"/>
</dbReference>
<comment type="caution">
    <text evidence="1">The sequence shown here is derived from an EMBL/GenBank/DDBJ whole genome shotgun (WGS) entry which is preliminary data.</text>
</comment>